<feature type="region of interest" description="Disordered" evidence="1">
    <location>
        <begin position="194"/>
        <end position="238"/>
    </location>
</feature>
<name>A0A8T9C364_9HELO</name>
<proteinExistence type="predicted"/>
<dbReference type="GO" id="GO:0004045">
    <property type="term" value="F:peptidyl-tRNA hydrolase activity"/>
    <property type="evidence" value="ECO:0007669"/>
    <property type="project" value="TreeGrafter"/>
</dbReference>
<keyword evidence="4" id="KW-1185">Reference proteome</keyword>
<accession>A0A8T9C364</accession>
<feature type="region of interest" description="Disordered" evidence="1">
    <location>
        <begin position="61"/>
        <end position="81"/>
    </location>
</feature>
<evidence type="ECO:0000256" key="1">
    <source>
        <dbReference type="SAM" id="MobiDB-lite"/>
    </source>
</evidence>
<reference evidence="3 4" key="1">
    <citation type="submission" date="2018-05" db="EMBL/GenBank/DDBJ databases">
        <title>Genome sequencing and assembly of the regulated plant pathogen Lachnellula willkommii and related sister species for the development of diagnostic species identification markers.</title>
        <authorList>
            <person name="Giroux E."/>
            <person name="Bilodeau G."/>
        </authorList>
    </citation>
    <scope>NUCLEOTIDE SEQUENCE [LARGE SCALE GENOMIC DNA]</scope>
    <source>
        <strain evidence="3 4">CBS 268.59</strain>
    </source>
</reference>
<feature type="compositionally biased region" description="Basic and acidic residues" evidence="1">
    <location>
        <begin position="210"/>
        <end position="232"/>
    </location>
</feature>
<dbReference type="GO" id="GO:0016150">
    <property type="term" value="F:translation release factor activity, codon nonspecific"/>
    <property type="evidence" value="ECO:0007669"/>
    <property type="project" value="TreeGrafter"/>
</dbReference>
<sequence length="238" mass="27067">MLRGHTFRTICSAPLQSQLEFLQISRSYSSGSRNQNEAADLADARSWFRNFSPTTIPERIGQTEYVKSSGPGGQKTNKTSSKAETVWDLDALADHVPKVLHQGLRDSRYYVKSSNQMAIKCDSHRSRTDNKKETHKRLFDEITKLYKARVPGVTSPEQKRRIEEFISSNPPIEIHAVRGHADRQYNMKWRQSLKAQKRRGQKEALNNARAEARKSAVRANVEKQKAALEGKSSKAPMK</sequence>
<dbReference type="SUPFAM" id="SSF110916">
    <property type="entry name" value="Peptidyl-tRNA hydrolase domain-like"/>
    <property type="match status" value="1"/>
</dbReference>
<dbReference type="PANTHER" id="PTHR11075:SF54">
    <property type="entry name" value="LARGE RIBOSOMAL SUBUNIT PROTEIN ML62"/>
    <property type="match status" value="1"/>
</dbReference>
<dbReference type="PANTHER" id="PTHR11075">
    <property type="entry name" value="PEPTIDE CHAIN RELEASE FACTOR"/>
    <property type="match status" value="1"/>
</dbReference>
<feature type="domain" description="Prokaryotic-type class I peptide chain release factors" evidence="2">
    <location>
        <begin position="55"/>
        <end position="193"/>
    </location>
</feature>
<dbReference type="AlphaFoldDB" id="A0A8T9C364"/>
<dbReference type="GO" id="GO:0070126">
    <property type="term" value="P:mitochondrial translational termination"/>
    <property type="evidence" value="ECO:0007669"/>
    <property type="project" value="TreeGrafter"/>
</dbReference>
<comment type="caution">
    <text evidence="3">The sequence shown here is derived from an EMBL/GenBank/DDBJ whole genome shotgun (WGS) entry which is preliminary data.</text>
</comment>
<dbReference type="OrthoDB" id="270639at2759"/>
<evidence type="ECO:0000259" key="2">
    <source>
        <dbReference type="Pfam" id="PF00472"/>
    </source>
</evidence>
<organism evidence="3 4">
    <name type="scientific">Lachnellula suecica</name>
    <dbReference type="NCBI Taxonomy" id="602035"/>
    <lineage>
        <taxon>Eukaryota</taxon>
        <taxon>Fungi</taxon>
        <taxon>Dikarya</taxon>
        <taxon>Ascomycota</taxon>
        <taxon>Pezizomycotina</taxon>
        <taxon>Leotiomycetes</taxon>
        <taxon>Helotiales</taxon>
        <taxon>Lachnaceae</taxon>
        <taxon>Lachnellula</taxon>
    </lineage>
</organism>
<dbReference type="Pfam" id="PF00472">
    <property type="entry name" value="RF-1"/>
    <property type="match status" value="1"/>
</dbReference>
<gene>
    <name evidence="3" type="ORF">LSUE1_G007029</name>
</gene>
<protein>
    <recommendedName>
        <fullName evidence="2">Prokaryotic-type class I peptide chain release factors domain-containing protein</fullName>
    </recommendedName>
</protein>
<dbReference type="Proteomes" id="UP000469558">
    <property type="component" value="Unassembled WGS sequence"/>
</dbReference>
<dbReference type="GO" id="GO:0005762">
    <property type="term" value="C:mitochondrial large ribosomal subunit"/>
    <property type="evidence" value="ECO:0007669"/>
    <property type="project" value="TreeGrafter"/>
</dbReference>
<dbReference type="InterPro" id="IPR000352">
    <property type="entry name" value="Pep_chain_release_fac_I"/>
</dbReference>
<dbReference type="InterPro" id="IPR052104">
    <property type="entry name" value="Mito_Release_Factor_mL62"/>
</dbReference>
<evidence type="ECO:0000313" key="3">
    <source>
        <dbReference type="EMBL" id="TVY78434.1"/>
    </source>
</evidence>
<dbReference type="EMBL" id="QGMK01000765">
    <property type="protein sequence ID" value="TVY78434.1"/>
    <property type="molecule type" value="Genomic_DNA"/>
</dbReference>
<dbReference type="Gene3D" id="3.30.160.20">
    <property type="match status" value="1"/>
</dbReference>
<evidence type="ECO:0000313" key="4">
    <source>
        <dbReference type="Proteomes" id="UP000469558"/>
    </source>
</evidence>